<keyword evidence="4" id="KW-1185">Reference proteome</keyword>
<feature type="region of interest" description="Disordered" evidence="2">
    <location>
        <begin position="1"/>
        <end position="22"/>
    </location>
</feature>
<name>S2KT20_BILW3</name>
<dbReference type="GeneID" id="78087640"/>
<dbReference type="RefSeq" id="WP_016361099.1">
    <property type="nucleotide sequence ID" value="NZ_KE150241.1"/>
</dbReference>
<sequence>MTLRSPTSDALNGRSRRTAKVDVQAGARCKPKRVGEGQISLLRPLAPVHGANPTKLFKWLYGIGKKETIDLTLPIIEETIGIDARTCRRIIATWAETGVCEKTVHRRGMRIRLLMDEKEALGAPRAASPSVSASPADELERALPELCPRLMEVGFTAKHLRRIKELLAVQNIDPGSLTDALRYAEYELEHGQMVDSKGQPVSRPVDWVFRCLSKDGTYRIPTGYVSPAELRRREREEAVRREREALEAERRLLEEEAALALEKEVEAMFRQMLDEPDGPFAAQILEKVPAVLRSRGGLENPLVQKACRMQISYMLQDAVGAGQ</sequence>
<keyword evidence="1" id="KW-0175">Coiled coil</keyword>
<dbReference type="OrthoDB" id="5447271at2"/>
<evidence type="ECO:0000313" key="3">
    <source>
        <dbReference type="EMBL" id="EPC05688.1"/>
    </source>
</evidence>
<feature type="coiled-coil region" evidence="1">
    <location>
        <begin position="231"/>
        <end position="263"/>
    </location>
</feature>
<reference evidence="3 4" key="2">
    <citation type="submission" date="2013-04" db="EMBL/GenBank/DDBJ databases">
        <title>The Genome Sequence of Bilophila wadsworthia 3_1_6.</title>
        <authorList>
            <consortium name="The Broad Institute Genomics Platform"/>
            <person name="Earl A."/>
            <person name="Ward D."/>
            <person name="Feldgarden M."/>
            <person name="Gevers D."/>
            <person name="Sibley C."/>
            <person name="Strauss J."/>
            <person name="Allen-Vercoe E."/>
            <person name="Walker B."/>
            <person name="Young S."/>
            <person name="Zeng Q."/>
            <person name="Gargeya S."/>
            <person name="Fitzgerald M."/>
            <person name="Haas B."/>
            <person name="Abouelleil A."/>
            <person name="Allen A.W."/>
            <person name="Alvarado L."/>
            <person name="Arachchi H.M."/>
            <person name="Berlin A.M."/>
            <person name="Chapman S.B."/>
            <person name="Gainer-Dewar J."/>
            <person name="Goldberg J."/>
            <person name="Griggs A."/>
            <person name="Gujja S."/>
            <person name="Hansen M."/>
            <person name="Howarth C."/>
            <person name="Imamovic A."/>
            <person name="Ireland A."/>
            <person name="Larimer J."/>
            <person name="McCowan C."/>
            <person name="Murphy C."/>
            <person name="Pearson M."/>
            <person name="Poon T.W."/>
            <person name="Priest M."/>
            <person name="Roberts A."/>
            <person name="Saif S."/>
            <person name="Shea T."/>
            <person name="Sisk P."/>
            <person name="Sykes S."/>
            <person name="Wortman J."/>
            <person name="Nusbaum C."/>
            <person name="Birren B."/>
        </authorList>
    </citation>
    <scope>NUCLEOTIDE SEQUENCE [LARGE SCALE GENOMIC DNA]</scope>
    <source>
        <strain evidence="3 4">3_1_6</strain>
    </source>
</reference>
<evidence type="ECO:0000256" key="2">
    <source>
        <dbReference type="SAM" id="MobiDB-lite"/>
    </source>
</evidence>
<dbReference type="Proteomes" id="UP000006034">
    <property type="component" value="Unassembled WGS sequence"/>
</dbReference>
<dbReference type="AlphaFoldDB" id="S2KT20"/>
<evidence type="ECO:0000256" key="1">
    <source>
        <dbReference type="SAM" id="Coils"/>
    </source>
</evidence>
<dbReference type="EMBL" id="ADCP02000005">
    <property type="protein sequence ID" value="EPC05688.1"/>
    <property type="molecule type" value="Genomic_DNA"/>
</dbReference>
<dbReference type="HOGENOM" id="CLU_859609_0_0_7"/>
<accession>S2KT20</accession>
<reference evidence="3 4" key="1">
    <citation type="submission" date="2010-10" db="EMBL/GenBank/DDBJ databases">
        <authorList>
            <consortium name="The Broad Institute Genome Sequencing Platform"/>
            <person name="Ward D."/>
            <person name="Earl A."/>
            <person name="Feldgarden M."/>
            <person name="Young S.K."/>
            <person name="Gargeya S."/>
            <person name="Zeng Q."/>
            <person name="Alvarado L."/>
            <person name="Berlin A."/>
            <person name="Bochicchio J."/>
            <person name="Chapman S.B."/>
            <person name="Chen Z."/>
            <person name="Freedman E."/>
            <person name="Gellesch M."/>
            <person name="Goldberg J."/>
            <person name="Griggs A."/>
            <person name="Gujja S."/>
            <person name="Heilman E."/>
            <person name="Heiman D."/>
            <person name="Howarth C."/>
            <person name="Mehta T."/>
            <person name="Neiman D."/>
            <person name="Pearson M."/>
            <person name="Roberts A."/>
            <person name="Saif S."/>
            <person name="Shea T."/>
            <person name="Shenoy N."/>
            <person name="Sisk P."/>
            <person name="Stolte C."/>
            <person name="Sykes S."/>
            <person name="White J."/>
            <person name="Yandava C."/>
            <person name="Allen-Vercoe E."/>
            <person name="Sibley C."/>
            <person name="Ambrose C.E."/>
            <person name="Strauss J."/>
            <person name="Daigneault M."/>
            <person name="Haas B."/>
            <person name="Nusbaum C."/>
            <person name="Birren B."/>
        </authorList>
    </citation>
    <scope>NUCLEOTIDE SEQUENCE [LARGE SCALE GENOMIC DNA]</scope>
    <source>
        <strain evidence="3 4">3_1_6</strain>
    </source>
</reference>
<organism evidence="3 4">
    <name type="scientific">Bilophila wadsworthia (strain 3_1_6)</name>
    <dbReference type="NCBI Taxonomy" id="563192"/>
    <lineage>
        <taxon>Bacteria</taxon>
        <taxon>Pseudomonadati</taxon>
        <taxon>Thermodesulfobacteriota</taxon>
        <taxon>Desulfovibrionia</taxon>
        <taxon>Desulfovibrionales</taxon>
        <taxon>Desulfovibrionaceae</taxon>
        <taxon>Bilophila</taxon>
    </lineage>
</organism>
<protein>
    <submittedName>
        <fullName evidence="3">Uncharacterized protein</fullName>
    </submittedName>
</protein>
<comment type="caution">
    <text evidence="3">The sequence shown here is derived from an EMBL/GenBank/DDBJ whole genome shotgun (WGS) entry which is preliminary data.</text>
</comment>
<gene>
    <name evidence="3" type="ORF">HMPREF0179_05330</name>
</gene>
<feature type="compositionally biased region" description="Polar residues" evidence="2">
    <location>
        <begin position="1"/>
        <end position="10"/>
    </location>
</feature>
<proteinExistence type="predicted"/>
<evidence type="ECO:0000313" key="4">
    <source>
        <dbReference type="Proteomes" id="UP000006034"/>
    </source>
</evidence>
<dbReference type="eggNOG" id="ENOG5033Y7G">
    <property type="taxonomic scope" value="Bacteria"/>
</dbReference>